<gene>
    <name evidence="2" type="ORF">GE300_18200</name>
</gene>
<proteinExistence type="predicted"/>
<dbReference type="PANTHER" id="PTHR33164">
    <property type="entry name" value="TRANSCRIPTIONAL REGULATOR, MARR FAMILY"/>
    <property type="match status" value="1"/>
</dbReference>
<dbReference type="InterPro" id="IPR036388">
    <property type="entry name" value="WH-like_DNA-bd_sf"/>
</dbReference>
<comment type="caution">
    <text evidence="2">The sequence shown here is derived from an EMBL/GenBank/DDBJ whole genome shotgun (WGS) entry which is preliminary data.</text>
</comment>
<name>A0A6L5Z644_9RHOB</name>
<keyword evidence="3" id="KW-1185">Reference proteome</keyword>
<dbReference type="InterPro" id="IPR039422">
    <property type="entry name" value="MarR/SlyA-like"/>
</dbReference>
<dbReference type="AlphaFoldDB" id="A0A6L5Z644"/>
<evidence type="ECO:0000313" key="2">
    <source>
        <dbReference type="EMBL" id="MSU91515.1"/>
    </source>
</evidence>
<dbReference type="Proteomes" id="UP000474957">
    <property type="component" value="Unassembled WGS sequence"/>
</dbReference>
<organism evidence="2 3">
    <name type="scientific">Halovulum marinum</name>
    <dbReference type="NCBI Taxonomy" id="2662447"/>
    <lineage>
        <taxon>Bacteria</taxon>
        <taxon>Pseudomonadati</taxon>
        <taxon>Pseudomonadota</taxon>
        <taxon>Alphaproteobacteria</taxon>
        <taxon>Rhodobacterales</taxon>
        <taxon>Paracoccaceae</taxon>
        <taxon>Halovulum</taxon>
    </lineage>
</organism>
<reference evidence="2 3" key="1">
    <citation type="submission" date="2019-10" db="EMBL/GenBank/DDBJ databases">
        <title>Cognatihalovulum marinum gen. nov. sp. nov., a new member of the family Rhodobacteraceae isolated from deep seawater of the Northwest Indian Ocean.</title>
        <authorList>
            <person name="Ruan C."/>
            <person name="Wang J."/>
            <person name="Zheng X."/>
            <person name="Song L."/>
            <person name="Zhu Y."/>
            <person name="Huang Y."/>
            <person name="Lu Z."/>
            <person name="Du W."/>
            <person name="Huang L."/>
            <person name="Dai X."/>
        </authorList>
    </citation>
    <scope>NUCLEOTIDE SEQUENCE [LARGE SCALE GENOMIC DNA]</scope>
    <source>
        <strain evidence="2 3">2CG4</strain>
    </source>
</reference>
<dbReference type="Gene3D" id="1.10.10.10">
    <property type="entry name" value="Winged helix-like DNA-binding domain superfamily/Winged helix DNA-binding domain"/>
    <property type="match status" value="1"/>
</dbReference>
<dbReference type="EMBL" id="WIND01000020">
    <property type="protein sequence ID" value="MSU91515.1"/>
    <property type="molecule type" value="Genomic_DNA"/>
</dbReference>
<sequence length="185" mass="19593">MSTEDPGRARALIERLARLSAAGAWEDGLNPTQAAALAYLARANRFSRAPSHVAAYLGATRGTTSQTLRALERKGLVSERRSDRDRRSISYAPTARGAGIAARRGALDAALEALPAPALAALTDGLDATLRAMLAARGGRAFGVCRTCRHHAPRGAGGYCRLLQVALLPEETGQICHEQRPRDAA</sequence>
<dbReference type="InterPro" id="IPR000835">
    <property type="entry name" value="HTH_MarR-typ"/>
</dbReference>
<protein>
    <submittedName>
        <fullName evidence="2">MarR family transcriptional regulator</fullName>
    </submittedName>
</protein>
<accession>A0A6L5Z644</accession>
<dbReference type="SUPFAM" id="SSF46785">
    <property type="entry name" value="Winged helix' DNA-binding domain"/>
    <property type="match status" value="1"/>
</dbReference>
<feature type="domain" description="HTH marR-type" evidence="1">
    <location>
        <begin position="22"/>
        <end position="119"/>
    </location>
</feature>
<dbReference type="GO" id="GO:0006950">
    <property type="term" value="P:response to stress"/>
    <property type="evidence" value="ECO:0007669"/>
    <property type="project" value="TreeGrafter"/>
</dbReference>
<dbReference type="SMART" id="SM00347">
    <property type="entry name" value="HTH_MARR"/>
    <property type="match status" value="1"/>
</dbReference>
<dbReference type="GO" id="GO:0003700">
    <property type="term" value="F:DNA-binding transcription factor activity"/>
    <property type="evidence" value="ECO:0007669"/>
    <property type="project" value="InterPro"/>
</dbReference>
<dbReference type="InterPro" id="IPR036390">
    <property type="entry name" value="WH_DNA-bd_sf"/>
</dbReference>
<dbReference type="RefSeq" id="WP_154448749.1">
    <property type="nucleotide sequence ID" value="NZ_WIND01000020.1"/>
</dbReference>
<dbReference type="Pfam" id="PF12802">
    <property type="entry name" value="MarR_2"/>
    <property type="match status" value="1"/>
</dbReference>
<dbReference type="PANTHER" id="PTHR33164:SF89">
    <property type="entry name" value="MARR FAMILY REGULATORY PROTEIN"/>
    <property type="match status" value="1"/>
</dbReference>
<evidence type="ECO:0000259" key="1">
    <source>
        <dbReference type="SMART" id="SM00347"/>
    </source>
</evidence>
<evidence type="ECO:0000313" key="3">
    <source>
        <dbReference type="Proteomes" id="UP000474957"/>
    </source>
</evidence>